<dbReference type="Proteomes" id="UP000275281">
    <property type="component" value="Unassembled WGS sequence"/>
</dbReference>
<keyword evidence="1" id="KW-0732">Signal</keyword>
<feature type="signal peptide" evidence="1">
    <location>
        <begin position="1"/>
        <end position="20"/>
    </location>
</feature>
<dbReference type="PANTHER" id="PTHR38834">
    <property type="entry name" value="PERIPLASMIC SUBSTRATE BINDING PROTEIN FAMILY 3"/>
    <property type="match status" value="1"/>
</dbReference>
<evidence type="ECO:0000256" key="1">
    <source>
        <dbReference type="SAM" id="SignalP"/>
    </source>
</evidence>
<keyword evidence="3" id="KW-1185">Reference proteome</keyword>
<dbReference type="EMBL" id="RPOK01000001">
    <property type="protein sequence ID" value="RPJ68112.1"/>
    <property type="molecule type" value="Genomic_DNA"/>
</dbReference>
<evidence type="ECO:0000313" key="3">
    <source>
        <dbReference type="Proteomes" id="UP000275281"/>
    </source>
</evidence>
<dbReference type="PANTHER" id="PTHR38834:SF3">
    <property type="entry name" value="SOLUTE-BINDING PROTEIN FAMILY 3_N-TERMINAL DOMAIN-CONTAINING PROTEIN"/>
    <property type="match status" value="1"/>
</dbReference>
<sequence>MKFRMILTVLTVMFVMPAQKINAETVYLTSLAWPPYSEPKLAEQGASVAVAKAAFAEMGHELVVDFFPWTRAVKLAEDPKSKYIGYMPEYLYESDTFVFSSPMGTGPLGLVESTDKPISWASYDDLSQYTIGVVQDYVNTEELDERIASGAISSQTVTSDDKNLLKVAAGRIDAAVIDANVFKYLVENQPGLSKVANKLQMNEKLLVEKELYIAFKNTPEGQKWLSIFNQGLSKVDIEAVMTEYLNR</sequence>
<dbReference type="RefSeq" id="WP_124026114.1">
    <property type="nucleotide sequence ID" value="NZ_JBHRSN010000005.1"/>
</dbReference>
<reference evidence="2 3" key="1">
    <citation type="submission" date="2018-11" db="EMBL/GenBank/DDBJ databases">
        <authorList>
            <person name="Ye M.-Q."/>
            <person name="Du Z.-J."/>
        </authorList>
    </citation>
    <scope>NUCLEOTIDE SEQUENCE [LARGE SCALE GENOMIC DNA]</scope>
    <source>
        <strain evidence="2 3">U0105</strain>
    </source>
</reference>
<organism evidence="2 3">
    <name type="scientific">Alteromonas sediminis</name>
    <dbReference type="NCBI Taxonomy" id="2259342"/>
    <lineage>
        <taxon>Bacteria</taxon>
        <taxon>Pseudomonadati</taxon>
        <taxon>Pseudomonadota</taxon>
        <taxon>Gammaproteobacteria</taxon>
        <taxon>Alteromonadales</taxon>
        <taxon>Alteromonadaceae</taxon>
        <taxon>Alteromonas/Salinimonas group</taxon>
        <taxon>Alteromonas</taxon>
    </lineage>
</organism>
<feature type="chain" id="PRO_5018018521" evidence="1">
    <location>
        <begin position="21"/>
        <end position="247"/>
    </location>
</feature>
<protein>
    <submittedName>
        <fullName evidence="2">ABC transporter</fullName>
    </submittedName>
</protein>
<dbReference type="SUPFAM" id="SSF53850">
    <property type="entry name" value="Periplasmic binding protein-like II"/>
    <property type="match status" value="1"/>
</dbReference>
<evidence type="ECO:0000313" key="2">
    <source>
        <dbReference type="EMBL" id="RPJ68112.1"/>
    </source>
</evidence>
<dbReference type="Gene3D" id="3.40.190.10">
    <property type="entry name" value="Periplasmic binding protein-like II"/>
    <property type="match status" value="2"/>
</dbReference>
<dbReference type="AlphaFoldDB" id="A0A3N5Y2U2"/>
<dbReference type="OrthoDB" id="5296159at2"/>
<gene>
    <name evidence="2" type="ORF">DRW07_01490</name>
</gene>
<name>A0A3N5Y2U2_9ALTE</name>
<comment type="caution">
    <text evidence="2">The sequence shown here is derived from an EMBL/GenBank/DDBJ whole genome shotgun (WGS) entry which is preliminary data.</text>
</comment>
<proteinExistence type="predicted"/>
<accession>A0A3N5Y2U2</accession>